<dbReference type="Proteomes" id="UP000002964">
    <property type="component" value="Unassembled WGS sequence"/>
</dbReference>
<protein>
    <submittedName>
        <fullName evidence="1">Uncharacterized protein</fullName>
    </submittedName>
</protein>
<evidence type="ECO:0000313" key="1">
    <source>
        <dbReference type="EMBL" id="EIC20925.1"/>
    </source>
</evidence>
<accession>H8Z7J5</accession>
<dbReference type="AlphaFoldDB" id="H8Z7J5"/>
<dbReference type="EMBL" id="JH603170">
    <property type="protein sequence ID" value="EIC20925.1"/>
    <property type="molecule type" value="Genomic_DNA"/>
</dbReference>
<reference evidence="1 2" key="2">
    <citation type="submission" date="2011-11" db="EMBL/GenBank/DDBJ databases">
        <authorList>
            <consortium name="US DOE Joint Genome Institute"/>
            <person name="Lucas S."/>
            <person name="Han J."/>
            <person name="Lapidus A."/>
            <person name="Cheng J.-F."/>
            <person name="Goodwin L."/>
            <person name="Pitluck S."/>
            <person name="Peters L."/>
            <person name="Ovchinnikova G."/>
            <person name="Zhang X."/>
            <person name="Detter J.C."/>
            <person name="Han C."/>
            <person name="Tapia R."/>
            <person name="Land M."/>
            <person name="Hauser L."/>
            <person name="Kyrpides N."/>
            <person name="Ivanova N."/>
            <person name="Pagani I."/>
            <person name="Vogl K."/>
            <person name="Liu Z."/>
            <person name="Overmann J."/>
            <person name="Frigaard N.-U."/>
            <person name="Bryant D."/>
            <person name="Woyke T."/>
        </authorList>
    </citation>
    <scope>NUCLEOTIDE SEQUENCE [LARGE SCALE GENOMIC DNA]</scope>
    <source>
        <strain evidence="1 2">970</strain>
    </source>
</reference>
<dbReference type="HOGENOM" id="CLU_2686659_0_0_6"/>
<reference evidence="2" key="1">
    <citation type="submission" date="2011-06" db="EMBL/GenBank/DDBJ databases">
        <authorList>
            <consortium name="US DOE Joint Genome Institute (JGI-PGF)"/>
            <person name="Lucas S."/>
            <person name="Han J."/>
            <person name="Lapidus A."/>
            <person name="Cheng J.-F."/>
            <person name="Goodwin L."/>
            <person name="Pitluck S."/>
            <person name="Peters L."/>
            <person name="Land M.L."/>
            <person name="Hauser L."/>
            <person name="Vogl K."/>
            <person name="Liu Z."/>
            <person name="Overmann J."/>
            <person name="Frigaard N.-U."/>
            <person name="Bryant D.A."/>
            <person name="Woyke T.J."/>
        </authorList>
    </citation>
    <scope>NUCLEOTIDE SEQUENCE [LARGE SCALE GENOMIC DNA]</scope>
    <source>
        <strain evidence="2">970</strain>
    </source>
</reference>
<proteinExistence type="predicted"/>
<keyword evidence="2" id="KW-1185">Reference proteome</keyword>
<evidence type="ECO:0000313" key="2">
    <source>
        <dbReference type="Proteomes" id="UP000002964"/>
    </source>
</evidence>
<name>H8Z7J5_9GAMM</name>
<organism evidence="1 2">
    <name type="scientific">Thiorhodovibrio frisius</name>
    <dbReference type="NCBI Taxonomy" id="631362"/>
    <lineage>
        <taxon>Bacteria</taxon>
        <taxon>Pseudomonadati</taxon>
        <taxon>Pseudomonadota</taxon>
        <taxon>Gammaproteobacteria</taxon>
        <taxon>Chromatiales</taxon>
        <taxon>Chromatiaceae</taxon>
        <taxon>Thiorhodovibrio</taxon>
    </lineage>
</organism>
<sequence>MEAPFITVEGQRVGLGPSPFAAFVDALPTSPPSRDTSAALGRLGMLGLIELGDDHLRSITFSAVKIVLPLPKVA</sequence>
<gene>
    <name evidence="1" type="ORF">Thi970DRAFT_04600</name>
</gene>
<dbReference type="STRING" id="631362.Thi970DRAFT_04600"/>